<comment type="caution">
    <text evidence="2">The sequence shown here is derived from an EMBL/GenBank/DDBJ whole genome shotgun (WGS) entry which is preliminary data.</text>
</comment>
<reference evidence="2" key="1">
    <citation type="submission" date="2023-07" db="EMBL/GenBank/DDBJ databases">
        <title>Chromosome-level Genome Assembly of Striped Snakehead (Channa striata).</title>
        <authorList>
            <person name="Liu H."/>
        </authorList>
    </citation>
    <scope>NUCLEOTIDE SEQUENCE</scope>
    <source>
        <strain evidence="2">Gz</strain>
        <tissue evidence="2">Muscle</tissue>
    </source>
</reference>
<evidence type="ECO:0000256" key="1">
    <source>
        <dbReference type="SAM" id="MobiDB-lite"/>
    </source>
</evidence>
<feature type="compositionally biased region" description="Basic and acidic residues" evidence="1">
    <location>
        <begin position="42"/>
        <end position="69"/>
    </location>
</feature>
<evidence type="ECO:0000313" key="2">
    <source>
        <dbReference type="EMBL" id="KAK2861802.1"/>
    </source>
</evidence>
<name>A0AA88NKR5_CHASR</name>
<keyword evidence="3" id="KW-1185">Reference proteome</keyword>
<feature type="compositionally biased region" description="Basic and acidic residues" evidence="1">
    <location>
        <begin position="7"/>
        <end position="20"/>
    </location>
</feature>
<dbReference type="AlphaFoldDB" id="A0AA88NKR5"/>
<dbReference type="EMBL" id="JAUPFM010000001">
    <property type="protein sequence ID" value="KAK2861802.1"/>
    <property type="molecule type" value="Genomic_DNA"/>
</dbReference>
<accession>A0AA88NKR5</accession>
<organism evidence="2 3">
    <name type="scientific">Channa striata</name>
    <name type="common">Snakehead murrel</name>
    <name type="synonym">Ophicephalus striatus</name>
    <dbReference type="NCBI Taxonomy" id="64152"/>
    <lineage>
        <taxon>Eukaryota</taxon>
        <taxon>Metazoa</taxon>
        <taxon>Chordata</taxon>
        <taxon>Craniata</taxon>
        <taxon>Vertebrata</taxon>
        <taxon>Euteleostomi</taxon>
        <taxon>Actinopterygii</taxon>
        <taxon>Neopterygii</taxon>
        <taxon>Teleostei</taxon>
        <taxon>Neoteleostei</taxon>
        <taxon>Acanthomorphata</taxon>
        <taxon>Anabantaria</taxon>
        <taxon>Anabantiformes</taxon>
        <taxon>Channoidei</taxon>
        <taxon>Channidae</taxon>
        <taxon>Channa</taxon>
    </lineage>
</organism>
<evidence type="ECO:0000313" key="3">
    <source>
        <dbReference type="Proteomes" id="UP001187415"/>
    </source>
</evidence>
<proteinExistence type="predicted"/>
<feature type="region of interest" description="Disordered" evidence="1">
    <location>
        <begin position="1"/>
        <end position="69"/>
    </location>
</feature>
<protein>
    <submittedName>
        <fullName evidence="2">Uncharacterized protein</fullName>
    </submittedName>
</protein>
<sequence>MRNLGKPLRDSERYPHHLLDRFPPPFFASRSPSHGSLPGGEESGRGKREDTPAHTVPGERGEEAADNMR</sequence>
<gene>
    <name evidence="2" type="ORF">Q5P01_001335</name>
</gene>
<dbReference type="Proteomes" id="UP001187415">
    <property type="component" value="Unassembled WGS sequence"/>
</dbReference>